<dbReference type="AlphaFoldDB" id="A0A3B7MUI9"/>
<keyword evidence="1" id="KW-0732">Signal</keyword>
<evidence type="ECO:0000256" key="1">
    <source>
        <dbReference type="SAM" id="SignalP"/>
    </source>
</evidence>
<feature type="chain" id="PRO_5017787539" description="Tetratricopeptide repeat protein" evidence="1">
    <location>
        <begin position="21"/>
        <end position="373"/>
    </location>
</feature>
<protein>
    <recommendedName>
        <fullName evidence="4">Tetratricopeptide repeat protein</fullName>
    </recommendedName>
</protein>
<sequence>MRLSASLLYSSLLLTLFAIGCTEPEKPATKEEAAQLARSLENSMNKKSAAKFNEALDVASLQKRIQEAGSQKIDTRIVDGAMKELKSGQLGSQIIQALGKTGTYQLVKQYEKDKNQHLVFRMYANSKLNYHDLEVIKKKDQVKISDVFIYMTGENLSATLAESALLMTENLDNLTEMDKNRLNNIKRIRQLINQEEYTKAQALYKELPAVLKQTKLFQMMYVQIAAGLGNDEYLKAMTDYKKSYPNAANVYLLMIDAYILKEEYDNALQAVNQLDSLINKDPFLDYYRGLIYKMTGNKAKQLEHFESLNASMPGFSDGTLELLITYLDAEETDKAVALVTNKKSNYKKIDKEQRETIYSLYPEFKKQLGADAD</sequence>
<dbReference type="SUPFAM" id="SSF48452">
    <property type="entry name" value="TPR-like"/>
    <property type="match status" value="1"/>
</dbReference>
<dbReference type="InterPro" id="IPR011990">
    <property type="entry name" value="TPR-like_helical_dom_sf"/>
</dbReference>
<proteinExistence type="predicted"/>
<dbReference type="OrthoDB" id="1198805at2"/>
<dbReference type="EMBL" id="CP032157">
    <property type="protein sequence ID" value="AXY75295.1"/>
    <property type="molecule type" value="Genomic_DNA"/>
</dbReference>
<name>A0A3B7MUI9_9BACT</name>
<keyword evidence="3" id="KW-1185">Reference proteome</keyword>
<dbReference type="KEGG" id="pseg:D3H65_15460"/>
<evidence type="ECO:0000313" key="2">
    <source>
        <dbReference type="EMBL" id="AXY75295.1"/>
    </source>
</evidence>
<evidence type="ECO:0008006" key="4">
    <source>
        <dbReference type="Google" id="ProtNLM"/>
    </source>
</evidence>
<dbReference type="Proteomes" id="UP000263900">
    <property type="component" value="Chromosome"/>
</dbReference>
<organism evidence="2 3">
    <name type="scientific">Paraflavitalea soli</name>
    <dbReference type="NCBI Taxonomy" id="2315862"/>
    <lineage>
        <taxon>Bacteria</taxon>
        <taxon>Pseudomonadati</taxon>
        <taxon>Bacteroidota</taxon>
        <taxon>Chitinophagia</taxon>
        <taxon>Chitinophagales</taxon>
        <taxon>Chitinophagaceae</taxon>
        <taxon>Paraflavitalea</taxon>
    </lineage>
</organism>
<gene>
    <name evidence="2" type="ORF">D3H65_15460</name>
</gene>
<dbReference type="PROSITE" id="PS51257">
    <property type="entry name" value="PROKAR_LIPOPROTEIN"/>
    <property type="match status" value="1"/>
</dbReference>
<feature type="signal peptide" evidence="1">
    <location>
        <begin position="1"/>
        <end position="20"/>
    </location>
</feature>
<accession>A0A3B7MUI9</accession>
<evidence type="ECO:0000313" key="3">
    <source>
        <dbReference type="Proteomes" id="UP000263900"/>
    </source>
</evidence>
<reference evidence="2 3" key="1">
    <citation type="submission" date="2018-09" db="EMBL/GenBank/DDBJ databases">
        <title>Genome sequencing of strain 6GH32-13.</title>
        <authorList>
            <person name="Weon H.-Y."/>
            <person name="Heo J."/>
            <person name="Kwon S.-W."/>
        </authorList>
    </citation>
    <scope>NUCLEOTIDE SEQUENCE [LARGE SCALE GENOMIC DNA]</scope>
    <source>
        <strain evidence="2 3">5GH32-13</strain>
    </source>
</reference>
<dbReference type="Gene3D" id="1.25.40.10">
    <property type="entry name" value="Tetratricopeptide repeat domain"/>
    <property type="match status" value="1"/>
</dbReference>
<dbReference type="RefSeq" id="WP_119051176.1">
    <property type="nucleotide sequence ID" value="NZ_CP032157.1"/>
</dbReference>